<dbReference type="EMBL" id="BBWU01000029">
    <property type="protein sequence ID" value="GAO39412.1"/>
    <property type="molecule type" value="Genomic_DNA"/>
</dbReference>
<evidence type="ECO:0000259" key="1">
    <source>
        <dbReference type="Pfam" id="PF24698"/>
    </source>
</evidence>
<comment type="caution">
    <text evidence="2">The sequence shown here is derived from an EMBL/GenBank/DDBJ whole genome shotgun (WGS) entry which is preliminary data.</text>
</comment>
<dbReference type="Pfam" id="PF24698">
    <property type="entry name" value="DUF7662"/>
    <property type="match status" value="1"/>
</dbReference>
<name>A0A0E9MNT1_9SPHN</name>
<reference evidence="2 3" key="1">
    <citation type="submission" date="2015-04" db="EMBL/GenBank/DDBJ databases">
        <title>Whole genome shotgun sequence of Sphingomonas changbaiensis NBRC 104936.</title>
        <authorList>
            <person name="Katano-Makiyama Y."/>
            <person name="Hosoyama A."/>
            <person name="Hashimoto M."/>
            <person name="Noguchi M."/>
            <person name="Tsuchikane K."/>
            <person name="Ohji S."/>
            <person name="Yamazoe A."/>
            <person name="Ichikawa N."/>
            <person name="Kimura A."/>
            <person name="Fujita N."/>
        </authorList>
    </citation>
    <scope>NUCLEOTIDE SEQUENCE [LARGE SCALE GENOMIC DNA]</scope>
    <source>
        <strain evidence="2 3">NBRC 104936</strain>
    </source>
</reference>
<dbReference type="InterPro" id="IPR056079">
    <property type="entry name" value="DUF7662"/>
</dbReference>
<evidence type="ECO:0000313" key="3">
    <source>
        <dbReference type="Proteomes" id="UP000033202"/>
    </source>
</evidence>
<dbReference type="Proteomes" id="UP000033202">
    <property type="component" value="Unassembled WGS sequence"/>
</dbReference>
<evidence type="ECO:0000313" key="2">
    <source>
        <dbReference type="EMBL" id="GAO39412.1"/>
    </source>
</evidence>
<dbReference type="STRING" id="1219043.SCH01S_29_01000"/>
<feature type="domain" description="DUF7662" evidence="1">
    <location>
        <begin position="4"/>
        <end position="79"/>
    </location>
</feature>
<keyword evidence="3" id="KW-1185">Reference proteome</keyword>
<proteinExistence type="predicted"/>
<dbReference type="OrthoDB" id="327733at2"/>
<gene>
    <name evidence="2" type="ORF">SCH01S_29_01000</name>
</gene>
<sequence>MSKYDPLARHLSEQQADAVTMTFSQINDLLGGTLPKSAFEYRPWWANRFDGNDAQNAGWQSVGWETQDVDMKRRSVTFARVVRNRVDFKDAPYIKPLTIEEAKQGLAARFMVPASAIEITIRA</sequence>
<organism evidence="2 3">
    <name type="scientific">Sphingomonas changbaiensis NBRC 104936</name>
    <dbReference type="NCBI Taxonomy" id="1219043"/>
    <lineage>
        <taxon>Bacteria</taxon>
        <taxon>Pseudomonadati</taxon>
        <taxon>Pseudomonadota</taxon>
        <taxon>Alphaproteobacteria</taxon>
        <taxon>Sphingomonadales</taxon>
        <taxon>Sphingomonadaceae</taxon>
        <taxon>Sphingomonas</taxon>
    </lineage>
</organism>
<protein>
    <recommendedName>
        <fullName evidence="1">DUF7662 domain-containing protein</fullName>
    </recommendedName>
</protein>
<accession>A0A0E9MNT1</accession>
<dbReference type="RefSeq" id="WP_052733847.1">
    <property type="nucleotide sequence ID" value="NZ_BBWU01000029.1"/>
</dbReference>
<dbReference type="AlphaFoldDB" id="A0A0E9MNT1"/>